<dbReference type="Gene3D" id="1.10.238.10">
    <property type="entry name" value="EF-hand"/>
    <property type="match status" value="2"/>
</dbReference>
<dbReference type="InterPro" id="IPR050230">
    <property type="entry name" value="CALM/Myosin/TropC-like"/>
</dbReference>
<dbReference type="CDD" id="cd00051">
    <property type="entry name" value="EFh"/>
    <property type="match status" value="1"/>
</dbReference>
<keyword evidence="5" id="KW-1185">Reference proteome</keyword>
<sequence length="143" mass="16500">MDQYTQSQVSQFKEAFSILDVDKKGRIGSKELMSQFERMGRKVSEAEIEEIIKPFDVEAKNSLDFQQFLNLMKQGAFYDKDQEIKEAFDLFDVSEKGAITTKDIHSGLVKLGENMSMKDVQDIVDEIGDGKKVFFEQFKEMMD</sequence>
<dbReference type="Pfam" id="PF13499">
    <property type="entry name" value="EF-hand_7"/>
    <property type="match status" value="1"/>
</dbReference>
<dbReference type="InterPro" id="IPR011992">
    <property type="entry name" value="EF-hand-dom_pair"/>
</dbReference>
<evidence type="ECO:0000256" key="2">
    <source>
        <dbReference type="ARBA" id="ARBA00022737"/>
    </source>
</evidence>
<gene>
    <name evidence="4" type="ORF">MHBO_002991</name>
</gene>
<dbReference type="SUPFAM" id="SSF47473">
    <property type="entry name" value="EF-hand"/>
    <property type="match status" value="1"/>
</dbReference>
<protein>
    <recommendedName>
        <fullName evidence="1">Calmodulin</fullName>
    </recommendedName>
</protein>
<dbReference type="PROSITE" id="PS50222">
    <property type="entry name" value="EF_HAND_2"/>
    <property type="match status" value="2"/>
</dbReference>
<dbReference type="Proteomes" id="UP001439008">
    <property type="component" value="Unassembled WGS sequence"/>
</dbReference>
<comment type="caution">
    <text evidence="4">The sequence shown here is derived from an EMBL/GenBank/DDBJ whole genome shotgun (WGS) entry which is preliminary data.</text>
</comment>
<evidence type="ECO:0000313" key="4">
    <source>
        <dbReference type="EMBL" id="MES1921457.1"/>
    </source>
</evidence>
<proteinExistence type="predicted"/>
<dbReference type="InterPro" id="IPR002048">
    <property type="entry name" value="EF_hand_dom"/>
</dbReference>
<dbReference type="PANTHER" id="PTHR23048:SF0">
    <property type="entry name" value="CALMODULIN LIKE 3"/>
    <property type="match status" value="1"/>
</dbReference>
<dbReference type="EMBL" id="JBDODL010001365">
    <property type="protein sequence ID" value="MES1921457.1"/>
    <property type="molecule type" value="Genomic_DNA"/>
</dbReference>
<feature type="domain" description="EF-hand" evidence="3">
    <location>
        <begin position="7"/>
        <end position="42"/>
    </location>
</feature>
<organism evidence="4 5">
    <name type="scientific">Bonamia ostreae</name>
    <dbReference type="NCBI Taxonomy" id="126728"/>
    <lineage>
        <taxon>Eukaryota</taxon>
        <taxon>Sar</taxon>
        <taxon>Rhizaria</taxon>
        <taxon>Endomyxa</taxon>
        <taxon>Ascetosporea</taxon>
        <taxon>Haplosporida</taxon>
        <taxon>Bonamia</taxon>
    </lineage>
</organism>
<evidence type="ECO:0000259" key="3">
    <source>
        <dbReference type="PROSITE" id="PS50222"/>
    </source>
</evidence>
<dbReference type="SMART" id="SM00054">
    <property type="entry name" value="EFh"/>
    <property type="match status" value="3"/>
</dbReference>
<evidence type="ECO:0000256" key="1">
    <source>
        <dbReference type="ARBA" id="ARBA00020786"/>
    </source>
</evidence>
<reference evidence="4 5" key="1">
    <citation type="journal article" date="2024" name="BMC Biol.">
        <title>Comparative genomics of Ascetosporea gives new insight into the evolutionary basis for animal parasitism in Rhizaria.</title>
        <authorList>
            <person name="Hiltunen Thoren M."/>
            <person name="Onut-Brannstrom I."/>
            <person name="Alfjorden A."/>
            <person name="Peckova H."/>
            <person name="Swords F."/>
            <person name="Hooper C."/>
            <person name="Holzer A.S."/>
            <person name="Bass D."/>
            <person name="Burki F."/>
        </authorList>
    </citation>
    <scope>NUCLEOTIDE SEQUENCE [LARGE SCALE GENOMIC DNA]</scope>
    <source>
        <strain evidence="4">20-A016</strain>
    </source>
</reference>
<dbReference type="PANTHER" id="PTHR23048">
    <property type="entry name" value="MYOSIN LIGHT CHAIN 1, 3"/>
    <property type="match status" value="1"/>
</dbReference>
<feature type="domain" description="EF-hand" evidence="3">
    <location>
        <begin position="79"/>
        <end position="114"/>
    </location>
</feature>
<evidence type="ECO:0000313" key="5">
    <source>
        <dbReference type="Proteomes" id="UP001439008"/>
    </source>
</evidence>
<name>A0ABV2AQ42_9EUKA</name>
<keyword evidence="2" id="KW-0677">Repeat</keyword>
<accession>A0ABV2AQ42</accession>